<dbReference type="EMBL" id="JAAGOB010000006">
    <property type="protein sequence ID" value="NED96102.1"/>
    <property type="molecule type" value="Genomic_DNA"/>
</dbReference>
<proteinExistence type="inferred from homology"/>
<accession>A0A6N9YMA8</accession>
<evidence type="ECO:0000313" key="5">
    <source>
        <dbReference type="Proteomes" id="UP000469185"/>
    </source>
</evidence>
<dbReference type="Gene3D" id="1.10.10.2910">
    <property type="match status" value="1"/>
</dbReference>
<evidence type="ECO:0000259" key="3">
    <source>
        <dbReference type="PROSITE" id="PS50943"/>
    </source>
</evidence>
<comment type="caution">
    <text evidence="4">The sequence shown here is derived from an EMBL/GenBank/DDBJ whole genome shotgun (WGS) entry which is preliminary data.</text>
</comment>
<evidence type="ECO:0000313" key="4">
    <source>
        <dbReference type="EMBL" id="NED96102.1"/>
    </source>
</evidence>
<comment type="similarity">
    <text evidence="1">Belongs to the short-chain fatty acyl-CoA assimilation regulator (ScfR) family.</text>
</comment>
<dbReference type="InterPro" id="IPR010982">
    <property type="entry name" value="Lambda_DNA-bd_dom_sf"/>
</dbReference>
<dbReference type="SMART" id="SM00530">
    <property type="entry name" value="HTH_XRE"/>
    <property type="match status" value="1"/>
</dbReference>
<evidence type="ECO:0000256" key="1">
    <source>
        <dbReference type="ARBA" id="ARBA00007227"/>
    </source>
</evidence>
<dbReference type="InterPro" id="IPR052345">
    <property type="entry name" value="Rad_response_metalloprotease"/>
</dbReference>
<evidence type="ECO:0000256" key="2">
    <source>
        <dbReference type="SAM" id="MobiDB-lite"/>
    </source>
</evidence>
<gene>
    <name evidence="4" type="ORF">G1H11_12365</name>
</gene>
<dbReference type="AlphaFoldDB" id="A0A6N9YMA8"/>
<dbReference type="Gene3D" id="1.10.260.40">
    <property type="entry name" value="lambda repressor-like DNA-binding domains"/>
    <property type="match status" value="1"/>
</dbReference>
<feature type="domain" description="HTH cro/C1-type" evidence="3">
    <location>
        <begin position="28"/>
        <end position="81"/>
    </location>
</feature>
<name>A0A6N9YMA8_9ACTN</name>
<sequence length="369" mass="40042">MTAESDGVQRARRRRGNGTVDGFDGRRLSLARRLRGMPRTMLAARTSVTAASITQFERGTRPSDAVLAELALALGMPAEFFRPGRPIEQVPASAAHFRSLRATPAASRDQALAFAEIALAVVDVLEQYVDLPAVTDIVDPVHEEPTPDEIVATAARTRARLGVDPGPLPHSVRLLEAHGVVVLRLPPEIDTKVDAFSTEAGHRPLVLLSPAKDDRARSRFDAAHELGHLVMHHDVEPGSKITERQADQFASEFLAPTAELEPDLPRAVEWDALLHAKTKWGVSLAALVYRAHSIGIWSEHAYRRANQYLRDQGYPEPGALGPPESPYMLGAAINLLTEAGRSTSELARVSGLTAEQFHDVISAGTETNS</sequence>
<dbReference type="GO" id="GO:0003677">
    <property type="term" value="F:DNA binding"/>
    <property type="evidence" value="ECO:0007669"/>
    <property type="project" value="InterPro"/>
</dbReference>
<reference evidence="4 5" key="1">
    <citation type="submission" date="2020-02" db="EMBL/GenBank/DDBJ databases">
        <authorList>
            <person name="Li X.-J."/>
            <person name="Feng X.-M."/>
        </authorList>
    </citation>
    <scope>NUCLEOTIDE SEQUENCE [LARGE SCALE GENOMIC DNA]</scope>
    <source>
        <strain evidence="4 5">CGMCC 4.7225</strain>
    </source>
</reference>
<dbReference type="InterPro" id="IPR010359">
    <property type="entry name" value="IrrE_HExxH"/>
</dbReference>
<dbReference type="PANTHER" id="PTHR43236">
    <property type="entry name" value="ANTITOXIN HIGA1"/>
    <property type="match status" value="1"/>
</dbReference>
<keyword evidence="5" id="KW-1185">Reference proteome</keyword>
<feature type="region of interest" description="Disordered" evidence="2">
    <location>
        <begin position="1"/>
        <end position="20"/>
    </location>
</feature>
<organism evidence="4 5">
    <name type="scientific">Phytoactinopolyspora alkaliphila</name>
    <dbReference type="NCBI Taxonomy" id="1783498"/>
    <lineage>
        <taxon>Bacteria</taxon>
        <taxon>Bacillati</taxon>
        <taxon>Actinomycetota</taxon>
        <taxon>Actinomycetes</taxon>
        <taxon>Jiangellales</taxon>
        <taxon>Jiangellaceae</taxon>
        <taxon>Phytoactinopolyspora</taxon>
    </lineage>
</organism>
<dbReference type="PANTHER" id="PTHR43236:SF1">
    <property type="entry name" value="BLL7220 PROTEIN"/>
    <property type="match status" value="1"/>
</dbReference>
<protein>
    <submittedName>
        <fullName evidence="4">ImmA/IrrE family metallo-endopeptidase</fullName>
    </submittedName>
</protein>
<dbReference type="SUPFAM" id="SSF47413">
    <property type="entry name" value="lambda repressor-like DNA-binding domains"/>
    <property type="match status" value="1"/>
</dbReference>
<dbReference type="Pfam" id="PF06114">
    <property type="entry name" value="Peptidase_M78"/>
    <property type="match status" value="1"/>
</dbReference>
<dbReference type="InterPro" id="IPR001387">
    <property type="entry name" value="Cro/C1-type_HTH"/>
</dbReference>
<dbReference type="Pfam" id="PF01381">
    <property type="entry name" value="HTH_3"/>
    <property type="match status" value="1"/>
</dbReference>
<dbReference type="Proteomes" id="UP000469185">
    <property type="component" value="Unassembled WGS sequence"/>
</dbReference>
<dbReference type="RefSeq" id="WP_163818896.1">
    <property type="nucleotide sequence ID" value="NZ_JAAGOB010000006.1"/>
</dbReference>
<dbReference type="PROSITE" id="PS50943">
    <property type="entry name" value="HTH_CROC1"/>
    <property type="match status" value="1"/>
</dbReference>